<feature type="domain" description="DUF403" evidence="1">
    <location>
        <begin position="1"/>
        <end position="312"/>
    </location>
</feature>
<dbReference type="Pfam" id="PF04168">
    <property type="entry name" value="Alpha-E"/>
    <property type="match status" value="1"/>
</dbReference>
<dbReference type="Proteomes" id="UP000193409">
    <property type="component" value="Unassembled WGS sequence"/>
</dbReference>
<proteinExistence type="predicted"/>
<gene>
    <name evidence="2" type="ORF">PSA7680_01998</name>
</gene>
<dbReference type="OrthoDB" id="9803532at2"/>
<accession>A0A1Y5SI70</accession>
<dbReference type="AlphaFoldDB" id="A0A1Y5SI70"/>
<keyword evidence="3" id="KW-1185">Reference proteome</keyword>
<evidence type="ECO:0000313" key="2">
    <source>
        <dbReference type="EMBL" id="SLN40232.1"/>
    </source>
</evidence>
<dbReference type="RefSeq" id="WP_085868557.1">
    <property type="nucleotide sequence ID" value="NZ_FWFQ01000012.1"/>
</dbReference>
<evidence type="ECO:0000313" key="3">
    <source>
        <dbReference type="Proteomes" id="UP000193409"/>
    </source>
</evidence>
<dbReference type="PANTHER" id="PTHR34595:SF7">
    <property type="entry name" value="SLL1039 PROTEIN"/>
    <property type="match status" value="1"/>
</dbReference>
<organism evidence="2 3">
    <name type="scientific">Pseudoruegeria aquimaris</name>
    <dbReference type="NCBI Taxonomy" id="393663"/>
    <lineage>
        <taxon>Bacteria</taxon>
        <taxon>Pseudomonadati</taxon>
        <taxon>Pseudomonadota</taxon>
        <taxon>Alphaproteobacteria</taxon>
        <taxon>Rhodobacterales</taxon>
        <taxon>Roseobacteraceae</taxon>
        <taxon>Pseudoruegeria</taxon>
    </lineage>
</organism>
<dbReference type="InterPro" id="IPR051680">
    <property type="entry name" value="ATP-dep_Glu-Cys_Ligase-2"/>
</dbReference>
<evidence type="ECO:0000259" key="1">
    <source>
        <dbReference type="Pfam" id="PF04168"/>
    </source>
</evidence>
<name>A0A1Y5SI70_9RHOB</name>
<reference evidence="2 3" key="1">
    <citation type="submission" date="2017-03" db="EMBL/GenBank/DDBJ databases">
        <authorList>
            <person name="Afonso C.L."/>
            <person name="Miller P.J."/>
            <person name="Scott M.A."/>
            <person name="Spackman E."/>
            <person name="Goraichik I."/>
            <person name="Dimitrov K.M."/>
            <person name="Suarez D.L."/>
            <person name="Swayne D.E."/>
        </authorList>
    </citation>
    <scope>NUCLEOTIDE SEQUENCE [LARGE SCALE GENOMIC DNA]</scope>
    <source>
        <strain evidence="2 3">CECT 7680</strain>
    </source>
</reference>
<dbReference type="InterPro" id="IPR007296">
    <property type="entry name" value="DUF403"/>
</dbReference>
<dbReference type="EMBL" id="FWFQ01000012">
    <property type="protein sequence ID" value="SLN40232.1"/>
    <property type="molecule type" value="Genomic_DNA"/>
</dbReference>
<protein>
    <recommendedName>
        <fullName evidence="1">DUF403 domain-containing protein</fullName>
    </recommendedName>
</protein>
<sequence>MLSRTAESLYWASRYIERAESAARLLMVAYRMSLMPTAGDGHENEWASILAAAGVSQAFAATGQQPTAEAVTQYMIFDESNPSSIRNCIAAARENVRAARPSLTSDVWETLNSAYLQFLDLLQGPPARRDLFSMCEWTKASAAAVRGSFETTQLQDEGYDFFNLGCFIERADNTARLLDVKYYVLLPTIDMVGGGVDQYQWAALLRAVSARRAFHWAYKGDYSPEKIAHFLILNPICPRSLIHCCERIDHHLSRLGRAYGQRSLAGRLAAGMYGDLAENDVRRIVEDGLHEFLSDFIAQTRKLDEAVNRSYMFWGQ</sequence>
<dbReference type="PANTHER" id="PTHR34595">
    <property type="entry name" value="BLR5612 PROTEIN"/>
    <property type="match status" value="1"/>
</dbReference>